<dbReference type="InterPro" id="IPR026444">
    <property type="entry name" value="Secre_tail"/>
</dbReference>
<dbReference type="Proteomes" id="UP000198510">
    <property type="component" value="Unassembled WGS sequence"/>
</dbReference>
<keyword evidence="7" id="KW-1185">Reference proteome</keyword>
<dbReference type="Pfam" id="PF24981">
    <property type="entry name" value="Beta-prop_ATRN-LZTR1"/>
    <property type="match status" value="1"/>
</dbReference>
<dbReference type="InterPro" id="IPR015915">
    <property type="entry name" value="Kelch-typ_b-propeller"/>
</dbReference>
<keyword evidence="2" id="KW-0677">Repeat</keyword>
<dbReference type="SMART" id="SM00612">
    <property type="entry name" value="Kelch"/>
    <property type="match status" value="9"/>
</dbReference>
<name>A0A1G9HAX3_9BACT</name>
<dbReference type="Pfam" id="PF18962">
    <property type="entry name" value="Por_Secre_tail"/>
    <property type="match status" value="1"/>
</dbReference>
<protein>
    <submittedName>
        <fullName evidence="6">Por secretion system C-terminal sorting domain-containing protein</fullName>
    </submittedName>
</protein>
<feature type="domain" description="Malectin" evidence="3">
    <location>
        <begin position="951"/>
        <end position="1106"/>
    </location>
</feature>
<dbReference type="Pfam" id="PF24681">
    <property type="entry name" value="Kelch_KLHDC2_KLHL20_DRC7"/>
    <property type="match status" value="1"/>
</dbReference>
<dbReference type="STRING" id="1075417.SAMN05421823_104377"/>
<dbReference type="InterPro" id="IPR056737">
    <property type="entry name" value="Beta-prop_ATRN-MKLN-like"/>
</dbReference>
<dbReference type="SUPFAM" id="SSF49785">
    <property type="entry name" value="Galactose-binding domain-like"/>
    <property type="match status" value="2"/>
</dbReference>
<dbReference type="InterPro" id="IPR008979">
    <property type="entry name" value="Galactose-bd-like_sf"/>
</dbReference>
<evidence type="ECO:0000256" key="2">
    <source>
        <dbReference type="ARBA" id="ARBA00022737"/>
    </source>
</evidence>
<dbReference type="OrthoDB" id="175993at2"/>
<dbReference type="Gene3D" id="2.60.120.260">
    <property type="entry name" value="Galactose-binding domain-like"/>
    <property type="match status" value="1"/>
</dbReference>
<keyword evidence="1" id="KW-0880">Kelch repeat</keyword>
<gene>
    <name evidence="6" type="ORF">SAMN05421823_104377</name>
</gene>
<dbReference type="InterPro" id="IPR011043">
    <property type="entry name" value="Gal_Oxase/kelch_b-propeller"/>
</dbReference>
<dbReference type="Gene3D" id="2.60.120.430">
    <property type="entry name" value="Galactose-binding lectin"/>
    <property type="match status" value="2"/>
</dbReference>
<dbReference type="InterPro" id="IPR021720">
    <property type="entry name" value="Malectin_dom"/>
</dbReference>
<evidence type="ECO:0000313" key="6">
    <source>
        <dbReference type="EMBL" id="SDL10100.1"/>
    </source>
</evidence>
<reference evidence="6 7" key="1">
    <citation type="submission" date="2016-10" db="EMBL/GenBank/DDBJ databases">
        <authorList>
            <person name="de Groot N.N."/>
        </authorList>
    </citation>
    <scope>NUCLEOTIDE SEQUENCE [LARGE SCALE GENOMIC DNA]</scope>
    <source>
        <strain evidence="6 7">DSM 25186</strain>
    </source>
</reference>
<dbReference type="Gene3D" id="2.120.10.80">
    <property type="entry name" value="Kelch-type beta propeller"/>
    <property type="match status" value="3"/>
</dbReference>
<accession>A0A1G9HAX3</accession>
<evidence type="ECO:0000259" key="4">
    <source>
        <dbReference type="Pfam" id="PF18962"/>
    </source>
</evidence>
<dbReference type="SUPFAM" id="SSF117281">
    <property type="entry name" value="Kelch motif"/>
    <property type="match status" value="1"/>
</dbReference>
<organism evidence="6 7">
    <name type="scientific">Catalinimonas alkaloidigena</name>
    <dbReference type="NCBI Taxonomy" id="1075417"/>
    <lineage>
        <taxon>Bacteria</taxon>
        <taxon>Pseudomonadati</taxon>
        <taxon>Bacteroidota</taxon>
        <taxon>Cytophagia</taxon>
        <taxon>Cytophagales</taxon>
        <taxon>Catalimonadaceae</taxon>
        <taxon>Catalinimonas</taxon>
    </lineage>
</organism>
<evidence type="ECO:0000259" key="5">
    <source>
        <dbReference type="Pfam" id="PF24981"/>
    </source>
</evidence>
<dbReference type="NCBIfam" id="TIGR04183">
    <property type="entry name" value="Por_Secre_tail"/>
    <property type="match status" value="1"/>
</dbReference>
<feature type="domain" description="Attractin/MKLN-like beta-propeller" evidence="5">
    <location>
        <begin position="39"/>
        <end position="285"/>
    </location>
</feature>
<dbReference type="RefSeq" id="WP_089682438.1">
    <property type="nucleotide sequence ID" value="NZ_FNFO01000004.1"/>
</dbReference>
<proteinExistence type="predicted"/>
<dbReference type="SUPFAM" id="SSF50965">
    <property type="entry name" value="Galactose oxidase, central domain"/>
    <property type="match status" value="1"/>
</dbReference>
<sequence>MMHLFTAALSFFSTLFLRFAAGLLLGVLLLTGAMAQSAGTWYPVDVNGVNPEKRHESSFVEVNGKFYLIGGRGTRTVQVYDPQTQQWSNAQTSTNNIHHFQAVAYQGKIYIFNALQGNGPDEDPVTNVLMYDPVADQMTTGAAVPTHRQRGGGGVVLYQGKFYLVAGNRNGHRAFLDDGVTPANVAWFDSYDPATNQWATLPDAPHARDHFHAAVIGDKLYVAGGRRSRDGTSDGIWKDTEAAVDVYDFAQNRWLNTGESPQNLPTQRAGAAVVVIGSELLVIGGEIDNAPSNLALKTTEALNPLNGTWRALANLNLGRHASQAILYNGDVYLPAGSKTKGGTEITYAETFMEVLSFDGPPNAPTTYPTWTTVSNAPIPRSEAQVVEYNGELYFFNGFAPNIKIENSCAKYDPVQNAWTALAPMPNQPNGKPWAVTHNGIALVSDTVWIVGGRVGDNPGPVTNRVWWYKISTNSWHEGPALPLPAGGGGLGRLGRKLHYVGGFDGNASCDVDHHLVYDLDQPAAGWQLQPASPMPDARNHFGTVVMNGKLYTLGGQHGHDGCGGGADVATVHVYDPVTDQWSQLANLLQNQSHIEPSSFALDGKLYVVGGEITGNKVYEYTPQSNQWKQLADLNLPEPLLAPGARIFGSTLVVAVGGAPSTSYPTAKTRKKTLSRTPYRALSFQPGAVSLQLAANATQQVEVLLANSAETVPYQLNTTGLPNWLQVNKTQGTARESFEELTLTLNSAGLPDGTYAYTLTANAAGYASAALSVQLTIGTSTPPPTGDFVLRLNAGGPTVNFSGETYTTDAGTGYYTSDHTYSNTGLNLPALYQTERGSTADQGTLSYAIPVPNGQYTVRTHHAELYFGHNGPAAQAGQRVFDISLEGTLVDNDLDLFTVSGGAPVVRTFSNVSVADGVLNLTMQASANRPTLAGLEIVGVTETTPPPTPLSTYRINAGGPTQTVNGITWTGCQTGNCQNWVTGGFVHTDFGSAISGVNSPLNQNLYQTEWTGGQTNGVPAGQVAFGYHLPVVNGTYQVRLYFAELNKNGVGKRVFDVNLEGGAKEFVNFDIFQAAGGENVALMRQFSVTVSDGVLDIDFIRQIENAKVSAIEVVPAGTTPDETQTFWLEAECGQVGSNWQVLSDGNTSQGYYAAIKSGLNSMANAPADVAANRIRFQVQAATAGTFHLFARLKAPNGNDDSFWVRVNGGSWMQWWQGLQTGNAFAWKEVMNSPFALQAGFNTIDVAYREDGTLLDKLYLTTGTTLPTGLGDAASNCGTEPTAPITLTLVNALTDQDLGTLTNGMTLNLAQIGTNQLSVRATPQPAQVGSVLFSLTGPLTHQQTENVIPYALFGDNEGDLDPGTFAPGTYQLQATSYAQAKGSGNVLAMQSIQFQVINSSASLQPTSPNVMPALVLYPNPTSGEVTLMLETSVAQAPAPVRIRVVDVLGKVWYTSEHKAEGSTFSHRLTTHPWPAGVYLIQVSQGEHHRLQKLIKE</sequence>
<dbReference type="Pfam" id="PF11721">
    <property type="entry name" value="Malectin"/>
    <property type="match status" value="2"/>
</dbReference>
<evidence type="ECO:0000259" key="3">
    <source>
        <dbReference type="Pfam" id="PF11721"/>
    </source>
</evidence>
<dbReference type="PANTHER" id="PTHR45632">
    <property type="entry name" value="LD33804P"/>
    <property type="match status" value="1"/>
</dbReference>
<evidence type="ECO:0000256" key="1">
    <source>
        <dbReference type="ARBA" id="ARBA00022441"/>
    </source>
</evidence>
<feature type="domain" description="Malectin" evidence="3">
    <location>
        <begin position="788"/>
        <end position="927"/>
    </location>
</feature>
<feature type="domain" description="Secretion system C-terminal sorting" evidence="4">
    <location>
        <begin position="1414"/>
        <end position="1492"/>
    </location>
</feature>
<dbReference type="InterPro" id="IPR006652">
    <property type="entry name" value="Kelch_1"/>
</dbReference>
<evidence type="ECO:0000313" key="7">
    <source>
        <dbReference type="Proteomes" id="UP000198510"/>
    </source>
</evidence>
<dbReference type="EMBL" id="FNFO01000004">
    <property type="protein sequence ID" value="SDL10100.1"/>
    <property type="molecule type" value="Genomic_DNA"/>
</dbReference>